<keyword evidence="3 4" id="KW-0539">Nucleus</keyword>
<dbReference type="Pfam" id="PF16135">
    <property type="entry name" value="TDBD"/>
    <property type="match status" value="1"/>
</dbReference>
<feature type="region of interest" description="Disordered" evidence="5">
    <location>
        <begin position="160"/>
        <end position="215"/>
    </location>
</feature>
<evidence type="ECO:0000313" key="7">
    <source>
        <dbReference type="EMBL" id="KAK8550274.1"/>
    </source>
</evidence>
<dbReference type="PANTHER" id="PTHR31413:SF12">
    <property type="entry name" value="AFP HOMOLOG 2"/>
    <property type="match status" value="1"/>
</dbReference>
<evidence type="ECO:0000313" key="8">
    <source>
        <dbReference type="Proteomes" id="UP001472677"/>
    </source>
</evidence>
<gene>
    <name evidence="7" type="ORF">V6N12_038992</name>
</gene>
<name>A0ABR2DZC3_9ROSI</name>
<feature type="region of interest" description="Disordered" evidence="5">
    <location>
        <begin position="333"/>
        <end position="374"/>
    </location>
</feature>
<protein>
    <recommendedName>
        <fullName evidence="4">Ninja-family protein</fullName>
    </recommendedName>
    <alternativeName>
        <fullName evidence="4">ABI-binding protein</fullName>
    </alternativeName>
</protein>
<proteinExistence type="inferred from homology"/>
<dbReference type="EMBL" id="JBBPBM010000020">
    <property type="protein sequence ID" value="KAK8550274.1"/>
    <property type="molecule type" value="Genomic_DNA"/>
</dbReference>
<feature type="domain" description="Tify" evidence="6">
    <location>
        <begin position="432"/>
        <end position="453"/>
    </location>
</feature>
<comment type="similarity">
    <text evidence="2 4">Belongs to the Ninja family.</text>
</comment>
<organism evidence="7 8">
    <name type="scientific">Hibiscus sabdariffa</name>
    <name type="common">roselle</name>
    <dbReference type="NCBI Taxonomy" id="183260"/>
    <lineage>
        <taxon>Eukaryota</taxon>
        <taxon>Viridiplantae</taxon>
        <taxon>Streptophyta</taxon>
        <taxon>Embryophyta</taxon>
        <taxon>Tracheophyta</taxon>
        <taxon>Spermatophyta</taxon>
        <taxon>Magnoliopsida</taxon>
        <taxon>eudicotyledons</taxon>
        <taxon>Gunneridae</taxon>
        <taxon>Pentapetalae</taxon>
        <taxon>rosids</taxon>
        <taxon>malvids</taxon>
        <taxon>Malvales</taxon>
        <taxon>Malvaceae</taxon>
        <taxon>Malvoideae</taxon>
        <taxon>Hibiscus</taxon>
    </lineage>
</organism>
<feature type="compositionally biased region" description="Basic and acidic residues" evidence="5">
    <location>
        <begin position="333"/>
        <end position="346"/>
    </location>
</feature>
<dbReference type="Proteomes" id="UP001472677">
    <property type="component" value="Unassembled WGS sequence"/>
</dbReference>
<evidence type="ECO:0000259" key="6">
    <source>
        <dbReference type="Pfam" id="PF16135"/>
    </source>
</evidence>
<accession>A0ABR2DZC3</accession>
<feature type="compositionally biased region" description="Acidic residues" evidence="5">
    <location>
        <begin position="183"/>
        <end position="192"/>
    </location>
</feature>
<reference evidence="7 8" key="1">
    <citation type="journal article" date="2024" name="G3 (Bethesda)">
        <title>Genome assembly of Hibiscus sabdariffa L. provides insights into metabolisms of medicinal natural products.</title>
        <authorList>
            <person name="Kim T."/>
        </authorList>
    </citation>
    <scope>NUCLEOTIDE SEQUENCE [LARGE SCALE GENOMIC DNA]</scope>
    <source>
        <strain evidence="7">TK-2024</strain>
        <tissue evidence="7">Old leaves</tissue>
    </source>
</reference>
<dbReference type="InterPro" id="IPR032308">
    <property type="entry name" value="TDBD"/>
</dbReference>
<evidence type="ECO:0000256" key="4">
    <source>
        <dbReference type="RuleBase" id="RU369029"/>
    </source>
</evidence>
<dbReference type="InterPro" id="IPR031307">
    <property type="entry name" value="Ninja_fam"/>
</dbReference>
<feature type="compositionally biased region" description="Polar residues" evidence="5">
    <location>
        <begin position="172"/>
        <end position="182"/>
    </location>
</feature>
<comment type="function">
    <text evidence="4">Acts as a negative regulator of abscisic acid (ABA) response.</text>
</comment>
<comment type="subcellular location">
    <subcellularLocation>
        <location evidence="1 4">Nucleus</location>
    </subcellularLocation>
</comment>
<evidence type="ECO:0000256" key="1">
    <source>
        <dbReference type="ARBA" id="ARBA00004123"/>
    </source>
</evidence>
<evidence type="ECO:0000256" key="5">
    <source>
        <dbReference type="SAM" id="MobiDB-lite"/>
    </source>
</evidence>
<sequence length="478" mass="51164">MSKDKLAYGSLFLLSLYSDIMEDDNGLELSLGLSCGASTAKSKGKLSSSLDTRTEEGDRGVKIVDNFKNFLQAGTEKQDLNVCSQRSNPVKPSENFFNDLSKGNGHAEASVNLNGRGLWGMNSNRSADIEEDKRSESGSKRKMLFNEINNLKKLEREAHHSDLHEKPKASHISITTEDGSTAENEDVAESEVEGSTSRLVSQHDDGSKRFIGVSGSPEVSKEVKLGNLTSAGHTLPGMMQMMPSGNTERSGTQSVNPGNLPVMFGYLPVQLPLLDKDNPWGMVSHPPQFPPSYAGRSPPNADKHSDGLKVSQASMPTIARSSSEAVQYDGRAFERVKGEGKQHGTEEGSSTRTEEDVKGSSVNPRANAASDRPTAEGLTLDFSAIKPGIAADLKFGGSGSYPSLPWVSTTGTGPHGRTISGVTYRFSANQIKIVCACHGTHMSPEEFVRHASEECTNPDNNNGLTAFPGTNPAASSQS</sequence>
<evidence type="ECO:0000256" key="2">
    <source>
        <dbReference type="ARBA" id="ARBA00006081"/>
    </source>
</evidence>
<feature type="region of interest" description="Disordered" evidence="5">
    <location>
        <begin position="287"/>
        <end position="311"/>
    </location>
</feature>
<dbReference type="PANTHER" id="PTHR31413">
    <property type="entry name" value="AFP HOMOLOG 2"/>
    <property type="match status" value="1"/>
</dbReference>
<comment type="caution">
    <text evidence="7">The sequence shown here is derived from an EMBL/GenBank/DDBJ whole genome shotgun (WGS) entry which is preliminary data.</text>
</comment>
<keyword evidence="8" id="KW-1185">Reference proteome</keyword>
<feature type="region of interest" description="Disordered" evidence="5">
    <location>
        <begin position="458"/>
        <end position="478"/>
    </location>
</feature>
<evidence type="ECO:0000256" key="3">
    <source>
        <dbReference type="ARBA" id="ARBA00023242"/>
    </source>
</evidence>